<dbReference type="Gene3D" id="3.30.460.40">
    <property type="match status" value="1"/>
</dbReference>
<evidence type="ECO:0000313" key="1">
    <source>
        <dbReference type="EMBL" id="SJZ65060.1"/>
    </source>
</evidence>
<reference evidence="2" key="1">
    <citation type="submission" date="2017-02" db="EMBL/GenBank/DDBJ databases">
        <authorList>
            <person name="Varghese N."/>
            <person name="Submissions S."/>
        </authorList>
    </citation>
    <scope>NUCLEOTIDE SEQUENCE [LARGE SCALE GENOMIC DNA]</scope>
    <source>
        <strain evidence="2">ATCC 27862</strain>
    </source>
</reference>
<protein>
    <submittedName>
        <fullName evidence="1">Uncharacterized protein</fullName>
    </submittedName>
</protein>
<dbReference type="AlphaFoldDB" id="A0A1T4MDA7"/>
<dbReference type="Proteomes" id="UP000190389">
    <property type="component" value="Unassembled WGS sequence"/>
</dbReference>
<name>A0A1T4MDA7_9BACT</name>
<dbReference type="RefSeq" id="WP_078747380.1">
    <property type="nucleotide sequence ID" value="NZ_CP137850.1"/>
</dbReference>
<organism evidence="1 2">
    <name type="scientific">Mycoplasmopsis verecunda</name>
    <dbReference type="NCBI Taxonomy" id="171291"/>
    <lineage>
        <taxon>Bacteria</taxon>
        <taxon>Bacillati</taxon>
        <taxon>Mycoplasmatota</taxon>
        <taxon>Mycoplasmoidales</taxon>
        <taxon>Metamycoplasmataceae</taxon>
        <taxon>Mycoplasmopsis</taxon>
    </lineage>
</organism>
<keyword evidence="2" id="KW-1185">Reference proteome</keyword>
<evidence type="ECO:0000313" key="2">
    <source>
        <dbReference type="Proteomes" id="UP000190389"/>
    </source>
</evidence>
<dbReference type="STRING" id="171291.SAMN02745154_00692"/>
<gene>
    <name evidence="1" type="ORF">SAMN02745154_00692</name>
</gene>
<proteinExistence type="predicted"/>
<sequence length="326" mass="38694">MNSKIVNLLSTIKHWDNSYILQGSYSLYVRDIIKRLPNDIDILLSTKGNLFQRNEHWEKCKSNYEIINEFTNHEFYNSVDIKVDNNNINLECMKFKTVPSKYIEEIDGIKIVKVNLMIGFKICQLLTSYVINKTNPRMQKIINCLLDLKLILDWYGDININDLVEVVKISIFLNVSYEMYIYNDNPYNSLLESAFIDYLEKTIDDNKLANDLDIVLKTIRKLINNNFVKDTIKTIDTMFQLKKEFIVYLTIYKSKFNSSNIHRYAYYYWYNNTNQTFRALSFIISRMTILKENKRNEATKILEYIDGKYCINLYKLLTILADVNDE</sequence>
<dbReference type="OrthoDB" id="400179at2"/>
<accession>A0A1T4MDA7</accession>
<dbReference type="EMBL" id="FUXF01000040">
    <property type="protein sequence ID" value="SJZ65060.1"/>
    <property type="molecule type" value="Genomic_DNA"/>
</dbReference>